<dbReference type="InterPro" id="IPR009072">
    <property type="entry name" value="Histone-fold"/>
</dbReference>
<evidence type="ECO:0000256" key="3">
    <source>
        <dbReference type="ARBA" id="ARBA00023125"/>
    </source>
</evidence>
<dbReference type="STRING" id="396776.A0A0J8RNB3"/>
<organism evidence="7 8">
    <name type="scientific">Coccidioides immitis H538.4</name>
    <dbReference type="NCBI Taxonomy" id="396776"/>
    <lineage>
        <taxon>Eukaryota</taxon>
        <taxon>Fungi</taxon>
        <taxon>Dikarya</taxon>
        <taxon>Ascomycota</taxon>
        <taxon>Pezizomycotina</taxon>
        <taxon>Eurotiomycetes</taxon>
        <taxon>Eurotiomycetidae</taxon>
        <taxon>Onygenales</taxon>
        <taxon>Onygenaceae</taxon>
        <taxon>Coccidioides</taxon>
    </lineage>
</organism>
<dbReference type="PANTHER" id="PTHR11064:SF9">
    <property type="entry name" value="NUCLEAR TRANSCRIPTION FACTOR Y SUBUNIT BETA"/>
    <property type="match status" value="1"/>
</dbReference>
<dbReference type="InterPro" id="IPR003958">
    <property type="entry name" value="CBFA_NFYB_domain"/>
</dbReference>
<dbReference type="Proteomes" id="UP000054563">
    <property type="component" value="Unassembled WGS sequence"/>
</dbReference>
<evidence type="ECO:0000259" key="6">
    <source>
        <dbReference type="Pfam" id="PF00808"/>
    </source>
</evidence>
<dbReference type="GO" id="GO:0016602">
    <property type="term" value="C:CCAAT-binding factor complex"/>
    <property type="evidence" value="ECO:0007669"/>
    <property type="project" value="InterPro"/>
</dbReference>
<keyword evidence="4" id="KW-0804">Transcription</keyword>
<feature type="domain" description="Transcription factor CBF/NF-Y/archaeal histone" evidence="6">
    <location>
        <begin position="50"/>
        <end position="107"/>
    </location>
</feature>
<gene>
    <name evidence="7" type="ORF">CIHG_04065</name>
</gene>
<dbReference type="Pfam" id="PF00808">
    <property type="entry name" value="CBFD_NFYB_HMF"/>
    <property type="match status" value="1"/>
</dbReference>
<dbReference type="PANTHER" id="PTHR11064">
    <property type="entry name" value="CCAAT-BINDING TRANSCRIPTION FACTOR-RELATED"/>
    <property type="match status" value="1"/>
</dbReference>
<feature type="region of interest" description="Disordered" evidence="5">
    <location>
        <begin position="129"/>
        <end position="152"/>
    </location>
</feature>
<reference evidence="8" key="1">
    <citation type="journal article" date="2010" name="Genome Res.">
        <title>Population genomic sequencing of Coccidioides fungi reveals recent hybridization and transposon control.</title>
        <authorList>
            <person name="Neafsey D.E."/>
            <person name="Barker B.M."/>
            <person name="Sharpton T.J."/>
            <person name="Stajich J.E."/>
            <person name="Park D.J."/>
            <person name="Whiston E."/>
            <person name="Hung C.-Y."/>
            <person name="McMahan C."/>
            <person name="White J."/>
            <person name="Sykes S."/>
            <person name="Heiman D."/>
            <person name="Young S."/>
            <person name="Zeng Q."/>
            <person name="Abouelleil A."/>
            <person name="Aftuck L."/>
            <person name="Bessette D."/>
            <person name="Brown A."/>
            <person name="FitzGerald M."/>
            <person name="Lui A."/>
            <person name="Macdonald J.P."/>
            <person name="Priest M."/>
            <person name="Orbach M.J."/>
            <person name="Galgiani J.N."/>
            <person name="Kirkland T.N."/>
            <person name="Cole G.T."/>
            <person name="Birren B.W."/>
            <person name="Henn M.R."/>
            <person name="Taylor J.W."/>
            <person name="Rounsley S.D."/>
        </authorList>
    </citation>
    <scope>NUCLEOTIDE SEQUENCE [LARGE SCALE GENOMIC DNA]</scope>
    <source>
        <strain evidence="8">H538.4</strain>
    </source>
</reference>
<evidence type="ECO:0000313" key="7">
    <source>
        <dbReference type="EMBL" id="KMU86277.1"/>
    </source>
</evidence>
<dbReference type="CDD" id="cd22907">
    <property type="entry name" value="HFD_NFYB"/>
    <property type="match status" value="1"/>
</dbReference>
<sequence length="536" mass="60022">MSSASPSNPKEPEVESAAQSGDDPEHMEREHQDTQPQTQGEFEVKEQDRWLPIANVARIMKTALPENAKIAKEAKECMQECAPYIASEKCQGEKRKTVNGEDILFAMTSLGFENYSEALKIYLSKYREGGEPEPASEQRIPQGGPVGGTGAQAPAPLNCLCKMAREDSPKRRKLDPDRYASSSPQPRAARHVFKRQRRDNNGLSTPRGSHNGSSTPHQHEFDGPEPLVNYEDAMALDRDWYAGDEFGHSFGDETHNPFGGPDNSWKDMQREAALSEKKNNRRFNARAVQKQKDVDAWETNRMLTSGVAQRRDYEADFEDDEDSTRVHLLVHDLRPPFLDGRTIFTKQLEPVPAVRDPQSDMAVFSRKGSKVVRERRQLKERQKQAQDATNVAGTALGNLMGIKEDEGDSAAAIPGEEDHKGGSKFAQHLKKNEGVSAFSRSKTLREQREFLPAFAVREELLRVVRDNQVVIVVGQTGSGKTTQLTQFLYEDGYGALGMIGCTQPRRVAAMSVAKRQRNCHKIYDRRRAPKRVFGAA</sequence>
<evidence type="ECO:0000256" key="1">
    <source>
        <dbReference type="ARBA" id="ARBA00009053"/>
    </source>
</evidence>
<dbReference type="Gene3D" id="1.10.20.10">
    <property type="entry name" value="Histone, subunit A"/>
    <property type="match status" value="1"/>
</dbReference>
<dbReference type="GO" id="GO:0046982">
    <property type="term" value="F:protein heterodimerization activity"/>
    <property type="evidence" value="ECO:0007669"/>
    <property type="project" value="InterPro"/>
</dbReference>
<dbReference type="AlphaFoldDB" id="A0A0J8RNB3"/>
<feature type="compositionally biased region" description="Basic residues" evidence="5">
    <location>
        <begin position="188"/>
        <end position="197"/>
    </location>
</feature>
<dbReference type="SUPFAM" id="SSF52540">
    <property type="entry name" value="P-loop containing nucleoside triphosphate hydrolases"/>
    <property type="match status" value="1"/>
</dbReference>
<dbReference type="VEuPathDB" id="FungiDB:CIHG_04065"/>
<feature type="compositionally biased region" description="Polar residues" evidence="5">
    <location>
        <begin position="201"/>
        <end position="216"/>
    </location>
</feature>
<dbReference type="PRINTS" id="PR00615">
    <property type="entry name" value="CCAATSUBUNTA"/>
</dbReference>
<keyword evidence="2" id="KW-0805">Transcription regulation</keyword>
<dbReference type="EMBL" id="DS016992">
    <property type="protein sequence ID" value="KMU86277.1"/>
    <property type="molecule type" value="Genomic_DNA"/>
</dbReference>
<keyword evidence="3" id="KW-0238">DNA-binding</keyword>
<dbReference type="SUPFAM" id="SSF47113">
    <property type="entry name" value="Histone-fold"/>
    <property type="match status" value="1"/>
</dbReference>
<proteinExistence type="inferred from homology"/>
<feature type="region of interest" description="Disordered" evidence="5">
    <location>
        <begin position="166"/>
        <end position="225"/>
    </location>
</feature>
<feature type="compositionally biased region" description="Basic and acidic residues" evidence="5">
    <location>
        <begin position="166"/>
        <end position="178"/>
    </location>
</feature>
<protein>
    <submittedName>
        <fullName evidence="7">CCAAT-binding transcription factor subunit A</fullName>
    </submittedName>
</protein>
<accession>A0A0J8RNB3</accession>
<evidence type="ECO:0000256" key="2">
    <source>
        <dbReference type="ARBA" id="ARBA00023015"/>
    </source>
</evidence>
<name>A0A0J8RNB3_COCIT</name>
<evidence type="ECO:0000256" key="4">
    <source>
        <dbReference type="ARBA" id="ARBA00023163"/>
    </source>
</evidence>
<comment type="similarity">
    <text evidence="1">Belongs to the NFYB/HAP3 subunit family.</text>
</comment>
<evidence type="ECO:0000256" key="5">
    <source>
        <dbReference type="SAM" id="MobiDB-lite"/>
    </source>
</evidence>
<dbReference type="Gene3D" id="3.40.50.300">
    <property type="entry name" value="P-loop containing nucleotide triphosphate hydrolases"/>
    <property type="match status" value="1"/>
</dbReference>
<evidence type="ECO:0000313" key="8">
    <source>
        <dbReference type="Proteomes" id="UP000054563"/>
    </source>
</evidence>
<feature type="region of interest" description="Disordered" evidence="5">
    <location>
        <begin position="1"/>
        <end position="47"/>
    </location>
</feature>
<dbReference type="InterPro" id="IPR027113">
    <property type="entry name" value="Transc_fact_NFYB/HAP3"/>
</dbReference>
<dbReference type="GO" id="GO:0001228">
    <property type="term" value="F:DNA-binding transcription activator activity, RNA polymerase II-specific"/>
    <property type="evidence" value="ECO:0007669"/>
    <property type="project" value="InterPro"/>
</dbReference>
<dbReference type="InterPro" id="IPR027417">
    <property type="entry name" value="P-loop_NTPase"/>
</dbReference>
<dbReference type="GO" id="GO:0000978">
    <property type="term" value="F:RNA polymerase II cis-regulatory region sequence-specific DNA binding"/>
    <property type="evidence" value="ECO:0007669"/>
    <property type="project" value="TreeGrafter"/>
</dbReference>
<feature type="compositionally biased region" description="Basic and acidic residues" evidence="5">
    <location>
        <begin position="23"/>
        <end position="33"/>
    </location>
</feature>